<dbReference type="GO" id="GO:0005525">
    <property type="term" value="F:GTP binding"/>
    <property type="evidence" value="ECO:0007669"/>
    <property type="project" value="InterPro"/>
</dbReference>
<dbReference type="GO" id="GO:0045727">
    <property type="term" value="P:positive regulation of translation"/>
    <property type="evidence" value="ECO:0007669"/>
    <property type="project" value="TreeGrafter"/>
</dbReference>
<protein>
    <submittedName>
        <fullName evidence="2">Uncharacterized protein</fullName>
    </submittedName>
</protein>
<dbReference type="GO" id="GO:0097177">
    <property type="term" value="F:mitochondrial ribosome binding"/>
    <property type="evidence" value="ECO:0007669"/>
    <property type="project" value="TreeGrafter"/>
</dbReference>
<gene>
    <name evidence="2" type="ORF">PSTG_19819</name>
</gene>
<accession>A0A0L0UJC6</accession>
<dbReference type="Gene3D" id="3.30.70.870">
    <property type="entry name" value="Elongation Factor G (Translational Gtpase), domain 3"/>
    <property type="match status" value="1"/>
</dbReference>
<keyword evidence="1" id="KW-0648">Protein biosynthesis</keyword>
<dbReference type="InterPro" id="IPR035647">
    <property type="entry name" value="EFG_III/V"/>
</dbReference>
<dbReference type="InterPro" id="IPR006297">
    <property type="entry name" value="EF-4"/>
</dbReference>
<evidence type="ECO:0000313" key="2">
    <source>
        <dbReference type="EMBL" id="KNE86814.1"/>
    </source>
</evidence>
<dbReference type="SUPFAM" id="SSF54980">
    <property type="entry name" value="EF-G C-terminal domain-like"/>
    <property type="match status" value="1"/>
</dbReference>
<comment type="caution">
    <text evidence="2">The sequence shown here is derived from an EMBL/GenBank/DDBJ whole genome shotgun (WGS) entry which is preliminary data.</text>
</comment>
<dbReference type="STRING" id="1165861.A0A0L0UJC6"/>
<dbReference type="EMBL" id="AJIL01007965">
    <property type="protein sequence ID" value="KNE86814.1"/>
    <property type="molecule type" value="Genomic_DNA"/>
</dbReference>
<proteinExistence type="predicted"/>
<organism evidence="2 3">
    <name type="scientific">Puccinia striiformis f. sp. tritici PST-78</name>
    <dbReference type="NCBI Taxonomy" id="1165861"/>
    <lineage>
        <taxon>Eukaryota</taxon>
        <taxon>Fungi</taxon>
        <taxon>Dikarya</taxon>
        <taxon>Basidiomycota</taxon>
        <taxon>Pucciniomycotina</taxon>
        <taxon>Pucciniomycetes</taxon>
        <taxon>Pucciniales</taxon>
        <taxon>Pucciniaceae</taxon>
        <taxon>Puccinia</taxon>
    </lineage>
</organism>
<dbReference type="GO" id="GO:0005739">
    <property type="term" value="C:mitochondrion"/>
    <property type="evidence" value="ECO:0007669"/>
    <property type="project" value="TreeGrafter"/>
</dbReference>
<dbReference type="Proteomes" id="UP000054564">
    <property type="component" value="Unassembled WGS sequence"/>
</dbReference>
<reference evidence="3" key="1">
    <citation type="submission" date="2014-03" db="EMBL/GenBank/DDBJ databases">
        <title>The Genome Sequence of Puccinia striiformis f. sp. tritici PST-78.</title>
        <authorList>
            <consortium name="The Broad Institute Genome Sequencing Platform"/>
            <person name="Cuomo C."/>
            <person name="Hulbert S."/>
            <person name="Chen X."/>
            <person name="Walker B."/>
            <person name="Young S.K."/>
            <person name="Zeng Q."/>
            <person name="Gargeya S."/>
            <person name="Fitzgerald M."/>
            <person name="Haas B."/>
            <person name="Abouelleil A."/>
            <person name="Alvarado L."/>
            <person name="Arachchi H.M."/>
            <person name="Berlin A.M."/>
            <person name="Chapman S.B."/>
            <person name="Goldberg J."/>
            <person name="Griggs A."/>
            <person name="Gujja S."/>
            <person name="Hansen M."/>
            <person name="Howarth C."/>
            <person name="Imamovic A."/>
            <person name="Larimer J."/>
            <person name="McCowan C."/>
            <person name="Montmayeur A."/>
            <person name="Murphy C."/>
            <person name="Neiman D."/>
            <person name="Pearson M."/>
            <person name="Priest M."/>
            <person name="Roberts A."/>
            <person name="Saif S."/>
            <person name="Shea T."/>
            <person name="Sisk P."/>
            <person name="Sykes S."/>
            <person name="Wortman J."/>
            <person name="Nusbaum C."/>
            <person name="Birren B."/>
        </authorList>
    </citation>
    <scope>NUCLEOTIDE SEQUENCE [LARGE SCALE GENOMIC DNA]</scope>
    <source>
        <strain evidence="3">race PST-78</strain>
    </source>
</reference>
<keyword evidence="3" id="KW-1185">Reference proteome</keyword>
<dbReference type="GO" id="GO:0006412">
    <property type="term" value="P:translation"/>
    <property type="evidence" value="ECO:0007669"/>
    <property type="project" value="UniProtKB-KW"/>
</dbReference>
<evidence type="ECO:0000256" key="1">
    <source>
        <dbReference type="ARBA" id="ARBA00022917"/>
    </source>
</evidence>
<evidence type="ECO:0000313" key="3">
    <source>
        <dbReference type="Proteomes" id="UP000054564"/>
    </source>
</evidence>
<name>A0A0L0UJC6_9BASI</name>
<dbReference type="AlphaFoldDB" id="A0A0L0UJC6"/>
<sequence length="78" mass="8726">MRNSKESICGDTLHLKNQTTTAITNFKPQQPMVFAGIYPSDQSKHVALRSAIDKLVLNDSAVTYFVSVWNKNMALNLL</sequence>
<dbReference type="PANTHER" id="PTHR43512:SF7">
    <property type="entry name" value="TRANSLATION FACTOR GUF1, MITOCHONDRIAL"/>
    <property type="match status" value="1"/>
</dbReference>
<dbReference type="PANTHER" id="PTHR43512">
    <property type="entry name" value="TRANSLATION FACTOR GUF1-RELATED"/>
    <property type="match status" value="1"/>
</dbReference>